<dbReference type="EMBL" id="CP038013">
    <property type="protein sequence ID" value="QBQ07787.1"/>
    <property type="molecule type" value="Genomic_DNA"/>
</dbReference>
<dbReference type="KEGG" id="sgq:SGLAD_v1c05880"/>
<dbReference type="GO" id="GO:0006145">
    <property type="term" value="P:purine nucleobase catabolic process"/>
    <property type="evidence" value="ECO:0007669"/>
    <property type="project" value="TreeGrafter"/>
</dbReference>
<dbReference type="GO" id="GO:0004038">
    <property type="term" value="F:allantoinase activity"/>
    <property type="evidence" value="ECO:0007669"/>
    <property type="project" value="TreeGrafter"/>
</dbReference>
<comment type="similarity">
    <text evidence="3">Belongs to the metallo-dependent hydrolases superfamily. DHOase family. Class I DHOase subfamily.</text>
</comment>
<feature type="domain" description="Amidohydrolase-related" evidence="7">
    <location>
        <begin position="50"/>
        <end position="388"/>
    </location>
</feature>
<gene>
    <name evidence="8" type="ORF">SGLAD_v1c05880</name>
</gene>
<evidence type="ECO:0000313" key="8">
    <source>
        <dbReference type="EMBL" id="QBQ07787.1"/>
    </source>
</evidence>
<dbReference type="GO" id="GO:0005737">
    <property type="term" value="C:cytoplasm"/>
    <property type="evidence" value="ECO:0007669"/>
    <property type="project" value="TreeGrafter"/>
</dbReference>
<dbReference type="InterPro" id="IPR006680">
    <property type="entry name" value="Amidohydro-rel"/>
</dbReference>
<keyword evidence="4" id="KW-0479">Metal-binding</keyword>
<dbReference type="GO" id="GO:0006221">
    <property type="term" value="P:pyrimidine nucleotide biosynthetic process"/>
    <property type="evidence" value="ECO:0007669"/>
    <property type="project" value="UniProtKB-KW"/>
</dbReference>
<dbReference type="OrthoDB" id="9765462at2"/>
<evidence type="ECO:0000256" key="4">
    <source>
        <dbReference type="ARBA" id="ARBA00022723"/>
    </source>
</evidence>
<dbReference type="InterPro" id="IPR004722">
    <property type="entry name" value="DHOase"/>
</dbReference>
<dbReference type="PANTHER" id="PTHR43668">
    <property type="entry name" value="ALLANTOINASE"/>
    <property type="match status" value="1"/>
</dbReference>
<comment type="cofactor">
    <cofactor evidence="1">
        <name>Zn(2+)</name>
        <dbReference type="ChEBI" id="CHEBI:29105"/>
    </cofactor>
</comment>
<dbReference type="SUPFAM" id="SSF51338">
    <property type="entry name" value="Composite domain of metallo-dependent hydrolases"/>
    <property type="match status" value="1"/>
</dbReference>
<evidence type="ECO:0000256" key="1">
    <source>
        <dbReference type="ARBA" id="ARBA00001947"/>
    </source>
</evidence>
<name>A0A4P7AHS6_9MOLU</name>
<dbReference type="InterPro" id="IPR002195">
    <property type="entry name" value="Dihydroorotase_CS"/>
</dbReference>
<evidence type="ECO:0000256" key="3">
    <source>
        <dbReference type="ARBA" id="ARBA00010286"/>
    </source>
</evidence>
<evidence type="ECO:0000256" key="6">
    <source>
        <dbReference type="ARBA" id="ARBA00022975"/>
    </source>
</evidence>
<dbReference type="RefSeq" id="WP_134297574.1">
    <property type="nucleotide sequence ID" value="NZ_CP038013.1"/>
</dbReference>
<dbReference type="InterPro" id="IPR011059">
    <property type="entry name" value="Metal-dep_hydrolase_composite"/>
</dbReference>
<dbReference type="Gene3D" id="3.20.20.140">
    <property type="entry name" value="Metal-dependent hydrolases"/>
    <property type="match status" value="1"/>
</dbReference>
<keyword evidence="9" id="KW-1185">Reference proteome</keyword>
<dbReference type="Proteomes" id="UP000294309">
    <property type="component" value="Chromosome"/>
</dbReference>
<dbReference type="PROSITE" id="PS00483">
    <property type="entry name" value="DIHYDROOROTASE_2"/>
    <property type="match status" value="1"/>
</dbReference>
<dbReference type="Pfam" id="PF01979">
    <property type="entry name" value="Amidohydro_1"/>
    <property type="match status" value="1"/>
</dbReference>
<dbReference type="SUPFAM" id="SSF51556">
    <property type="entry name" value="Metallo-dependent hydrolases"/>
    <property type="match status" value="1"/>
</dbReference>
<dbReference type="AlphaFoldDB" id="A0A4P7AHS6"/>
<proteinExistence type="inferred from homology"/>
<protein>
    <submittedName>
        <fullName evidence="8">Dihydroorotase</fullName>
    </submittedName>
</protein>
<evidence type="ECO:0000259" key="7">
    <source>
        <dbReference type="Pfam" id="PF01979"/>
    </source>
</evidence>
<dbReference type="GO" id="GO:0046872">
    <property type="term" value="F:metal ion binding"/>
    <property type="evidence" value="ECO:0007669"/>
    <property type="project" value="UniProtKB-KW"/>
</dbReference>
<dbReference type="CDD" id="cd01317">
    <property type="entry name" value="DHOase_IIa"/>
    <property type="match status" value="1"/>
</dbReference>
<dbReference type="NCBIfam" id="TIGR00857">
    <property type="entry name" value="pyrC_multi"/>
    <property type="match status" value="1"/>
</dbReference>
<organism evidence="8 9">
    <name type="scientific">Spiroplasma gladiatoris</name>
    <dbReference type="NCBI Taxonomy" id="2143"/>
    <lineage>
        <taxon>Bacteria</taxon>
        <taxon>Bacillati</taxon>
        <taxon>Mycoplasmatota</taxon>
        <taxon>Mollicutes</taxon>
        <taxon>Entomoplasmatales</taxon>
        <taxon>Spiroplasmataceae</taxon>
        <taxon>Spiroplasma</taxon>
    </lineage>
</organism>
<reference evidence="8 9" key="1">
    <citation type="submission" date="2019-03" db="EMBL/GenBank/DDBJ databases">
        <title>Complete genome sequence of Spiroplasma gladiatoris TG-1 (DSM 22552).</title>
        <authorList>
            <person name="Lin Y.-C."/>
            <person name="Chou L."/>
            <person name="Kuo C.-H."/>
        </authorList>
    </citation>
    <scope>NUCLEOTIDE SEQUENCE [LARGE SCALE GENOMIC DNA]</scope>
    <source>
        <strain evidence="8 9">TG-1</strain>
    </source>
</reference>
<comment type="function">
    <text evidence="2">Catalyzes the reversible cyclization of carbamoyl aspartate to dihydroorotate.</text>
</comment>
<evidence type="ECO:0000313" key="9">
    <source>
        <dbReference type="Proteomes" id="UP000294309"/>
    </source>
</evidence>
<dbReference type="PANTHER" id="PTHR43668:SF2">
    <property type="entry name" value="ALLANTOINASE"/>
    <property type="match status" value="1"/>
</dbReference>
<keyword evidence="6" id="KW-0665">Pyrimidine biosynthesis</keyword>
<evidence type="ECO:0000256" key="5">
    <source>
        <dbReference type="ARBA" id="ARBA00022801"/>
    </source>
</evidence>
<evidence type="ECO:0000256" key="2">
    <source>
        <dbReference type="ARBA" id="ARBA00002368"/>
    </source>
</evidence>
<dbReference type="InterPro" id="IPR050138">
    <property type="entry name" value="DHOase/Allantoinase_Hydrolase"/>
</dbReference>
<sequence>MSLLIKNAKFFENDNLVVKDILIKNKKIIKIENNIKHDNSFEMYDAKNNFVTPGLIDVHVHTREPGYDYKEDLISVTNSALKGGVTTFCAMANLNPVPDNVQSYENIKKLIKEKSFLNIKQMCAVTKNLNTNELVDFEKLSLAGAKYFSNDGYGIQNKKTMKKVLEQIKKYDLLISIHLETEKIKKNKYIDKCLLAKEKKLKWFSQKSEVNQLKRDIKLLKKINCKYHVGHLTTKKSVDLIRKYKKNLNITCEVTPNHLFLQSNDFKEDNGLYKINPPIRKEKDRLALIKGLQDGTIDCIATDHAPHHWDEKKISFKKANFGMIGLDFSFNLIYTELVKKNILSLKEVIKKMHTNPNKIFQLNQNEIKENHIANLVVWDLESSYVLNKENIKSKSKNTPFLNKELFAKNLLTIFEGEVKWKDD</sequence>
<keyword evidence="5" id="KW-0378">Hydrolase</keyword>
<dbReference type="InterPro" id="IPR032466">
    <property type="entry name" value="Metal_Hydrolase"/>
</dbReference>
<dbReference type="GO" id="GO:0004151">
    <property type="term" value="F:dihydroorotase activity"/>
    <property type="evidence" value="ECO:0007669"/>
    <property type="project" value="InterPro"/>
</dbReference>
<accession>A0A4P7AHS6</accession>